<dbReference type="eggNOG" id="COG0654">
    <property type="taxonomic scope" value="Bacteria"/>
</dbReference>
<accession>A0A081K7N9</accession>
<dbReference type="STRING" id="305900.GV64_04875"/>
<dbReference type="PANTHER" id="PTHR43422">
    <property type="entry name" value="THIAMINE THIAZOLE SYNTHASE"/>
    <property type="match status" value="1"/>
</dbReference>
<dbReference type="InterPro" id="IPR036188">
    <property type="entry name" value="FAD/NAD-bd_sf"/>
</dbReference>
<reference evidence="1 2" key="1">
    <citation type="submission" date="2014-06" db="EMBL/GenBank/DDBJ databases">
        <title>Whole Genome Sequences of Three Symbiotic Endozoicomonas Bacteria.</title>
        <authorList>
            <person name="Neave M.J."/>
            <person name="Apprill A."/>
            <person name="Voolstra C.R."/>
        </authorList>
    </citation>
    <scope>NUCLEOTIDE SEQUENCE [LARGE SCALE GENOMIC DNA]</scope>
    <source>
        <strain evidence="1 2">DSM 22380</strain>
    </source>
</reference>
<dbReference type="AlphaFoldDB" id="A0A081K7N9"/>
<dbReference type="EMBL" id="JOJP01000001">
    <property type="protein sequence ID" value="KEI70165.1"/>
    <property type="molecule type" value="Genomic_DNA"/>
</dbReference>
<dbReference type="Gene3D" id="3.50.50.60">
    <property type="entry name" value="FAD/NAD(P)-binding domain"/>
    <property type="match status" value="1"/>
</dbReference>
<dbReference type="RefSeq" id="WP_020584084.1">
    <property type="nucleotide sequence ID" value="NZ_JOJP01000001.1"/>
</dbReference>
<organism evidence="1 2">
    <name type="scientific">Endozoicomonas elysicola</name>
    <dbReference type="NCBI Taxonomy" id="305900"/>
    <lineage>
        <taxon>Bacteria</taxon>
        <taxon>Pseudomonadati</taxon>
        <taxon>Pseudomonadota</taxon>
        <taxon>Gammaproteobacteria</taxon>
        <taxon>Oceanospirillales</taxon>
        <taxon>Endozoicomonadaceae</taxon>
        <taxon>Endozoicomonas</taxon>
    </lineage>
</organism>
<comment type="caution">
    <text evidence="1">The sequence shown here is derived from an EMBL/GenBank/DDBJ whole genome shotgun (WGS) entry which is preliminary data.</text>
</comment>
<protein>
    <recommendedName>
        <fullName evidence="3">FAD-binding domain-containing protein</fullName>
    </recommendedName>
</protein>
<evidence type="ECO:0008006" key="3">
    <source>
        <dbReference type="Google" id="ProtNLM"/>
    </source>
</evidence>
<sequence length="445" mass="49855">MQRAVVIGGSVAGLMTAKTLSPFFREVVILEKDTLNSENGLHKGVGQGPHSHVLLPSGMEILKQLLDSPELNPREYGIYPADAAEDLKWFQFGVWKKRFHSGVNMGWCHRSQFEWRVRQDLLSVDNILLNSRSRVTGLMVAEEGSHINGVRYQTGTDKKEINALEADLIIDASGRGTHTPKWLSEANITHIREDEVRAHLSYTTSRFKLPESLIKTLDWKVLAIYPEPPLTSRGGLIYPIGNGEWMATLIGINGEAAPIDMDGFMEYAQSLPQPDLYDVLQQATAVSETMNYRCPGSLWRRFDHIKPWPDNFLVIGDAVCSFNPIYGQGITMMLLDLKKLELFLKQREINPTAKHIGQLQRKISQSKLLPWLMAASPDFMHTGTTGKKPLGIGIINGYTKAVMKLAAKDEDIHQRFINAFSFLKSPAVLMTPSVIGKIIKYKLSS</sequence>
<dbReference type="Proteomes" id="UP000027997">
    <property type="component" value="Unassembled WGS sequence"/>
</dbReference>
<keyword evidence="2" id="KW-1185">Reference proteome</keyword>
<gene>
    <name evidence="1" type="ORF">GV64_04875</name>
</gene>
<name>A0A081K7N9_9GAMM</name>
<evidence type="ECO:0000313" key="2">
    <source>
        <dbReference type="Proteomes" id="UP000027997"/>
    </source>
</evidence>
<proteinExistence type="predicted"/>
<evidence type="ECO:0000313" key="1">
    <source>
        <dbReference type="EMBL" id="KEI70165.1"/>
    </source>
</evidence>
<dbReference type="PANTHER" id="PTHR43422:SF3">
    <property type="entry name" value="THIAMINE THIAZOLE SYNTHASE"/>
    <property type="match status" value="1"/>
</dbReference>
<dbReference type="SUPFAM" id="SSF51905">
    <property type="entry name" value="FAD/NAD(P)-binding domain"/>
    <property type="match status" value="1"/>
</dbReference>